<evidence type="ECO:0000256" key="5">
    <source>
        <dbReference type="SAM" id="Phobius"/>
    </source>
</evidence>
<keyword evidence="8" id="KW-1185">Reference proteome</keyword>
<dbReference type="CDD" id="cd19670">
    <property type="entry name" value="UBR-box_UBR1_2_3"/>
    <property type="match status" value="1"/>
</dbReference>
<dbReference type="SMART" id="SM00396">
    <property type="entry name" value="ZnF_UBR1"/>
    <property type="match status" value="1"/>
</dbReference>
<keyword evidence="3" id="KW-0862">Zinc</keyword>
<feature type="zinc finger region" description="UBR-type" evidence="4">
    <location>
        <begin position="95"/>
        <end position="183"/>
    </location>
</feature>
<evidence type="ECO:0000313" key="8">
    <source>
        <dbReference type="Proteomes" id="UP000009168"/>
    </source>
</evidence>
<feature type="domain" description="UBR-type" evidence="6">
    <location>
        <begin position="95"/>
        <end position="183"/>
    </location>
</feature>
<dbReference type="InParanoid" id="W7XAB4"/>
<dbReference type="Gene3D" id="2.10.110.30">
    <property type="match status" value="1"/>
</dbReference>
<dbReference type="PROSITE" id="PS51157">
    <property type="entry name" value="ZF_UBR"/>
    <property type="match status" value="1"/>
</dbReference>
<keyword evidence="1" id="KW-0479">Metal-binding</keyword>
<dbReference type="KEGG" id="tet:TTHERM_000008749"/>
<keyword evidence="5" id="KW-0472">Membrane</keyword>
<evidence type="ECO:0000313" key="7">
    <source>
        <dbReference type="EMBL" id="EWS76315.1"/>
    </source>
</evidence>
<keyword evidence="5" id="KW-1133">Transmembrane helix</keyword>
<dbReference type="GeneID" id="24436780"/>
<proteinExistence type="predicted"/>
<dbReference type="EMBL" id="GG662845">
    <property type="protein sequence ID" value="EWS76315.1"/>
    <property type="molecule type" value="Genomic_DNA"/>
</dbReference>
<dbReference type="GO" id="GO:0008270">
    <property type="term" value="F:zinc ion binding"/>
    <property type="evidence" value="ECO:0007669"/>
    <property type="project" value="UniProtKB-KW"/>
</dbReference>
<evidence type="ECO:0000256" key="4">
    <source>
        <dbReference type="PROSITE-ProRule" id="PRU00508"/>
    </source>
</evidence>
<evidence type="ECO:0000256" key="3">
    <source>
        <dbReference type="ARBA" id="ARBA00022833"/>
    </source>
</evidence>
<dbReference type="InterPro" id="IPR003126">
    <property type="entry name" value="Znf_UBR"/>
</dbReference>
<name>W7XAB4_TETTS</name>
<dbReference type="Pfam" id="PF02207">
    <property type="entry name" value="zf-UBR"/>
    <property type="match status" value="1"/>
</dbReference>
<dbReference type="RefSeq" id="XP_012651099.1">
    <property type="nucleotide sequence ID" value="XM_012795645.1"/>
</dbReference>
<evidence type="ECO:0000256" key="1">
    <source>
        <dbReference type="ARBA" id="ARBA00022723"/>
    </source>
</evidence>
<feature type="transmembrane region" description="Helical" evidence="5">
    <location>
        <begin position="7"/>
        <end position="26"/>
    </location>
</feature>
<organism evidence="7 8">
    <name type="scientific">Tetrahymena thermophila (strain SB210)</name>
    <dbReference type="NCBI Taxonomy" id="312017"/>
    <lineage>
        <taxon>Eukaryota</taxon>
        <taxon>Sar</taxon>
        <taxon>Alveolata</taxon>
        <taxon>Ciliophora</taxon>
        <taxon>Intramacronucleata</taxon>
        <taxon>Oligohymenophorea</taxon>
        <taxon>Hymenostomatida</taxon>
        <taxon>Tetrahymenina</taxon>
        <taxon>Tetrahymenidae</taxon>
        <taxon>Tetrahymena</taxon>
    </lineage>
</organism>
<sequence>MKRNQQLALLTFGGSAIAAATFYYFYKRGQNIQDRYLSTLKSFSWYVFTCDQFQLINMSQNFDQLIELATYDESDSQCTLAEKLQFKKEEFEYEGTCKKGFRQGLSFYECLDCSLIRREIQKTKKSIEEDKFYLALCEECFQTPQHKGHRYKKIEGRYRIQFQCHCGQSNIMDQNCFCNKHRGFEKSKGFFEKEYLTNTKLWKGIEVFFLDMFHLLFDNMVDLIKMKEERRVLFEYQLQSNNLLKENKKKCITIEQQKHGAERINFILRLILNKFNELIKINPVLIHFIPIIFQKTLTKPIALQFKKLEKTIPDTCKWARIFKEQKEINNELTIYEYLLLSYELVDDQNDKIVAEILRAALKVNNTFYLILCEKFMKMFAFSCRIQNAIVKNGNFNVGFLPSLSYLVIDYIPFQSTFDHLIETLGDDILGPLSYLNAYLSKGSSSNIDFDELSFILLNISFEMLRFVNQLKVLLLKYPEQIISNLYKICFALFTNNSISIKQELSQNLRQNIEQKLVKIFVLNQYKDIEKIMIFTFVNICEGLLLINNEELIQKVLPLFVHYFYLGVNNSQLFLNNLAKQEIEFCSFSATIISHLPLLVALSERKMFSESVVKNFFAKNFKFKSEQDRKNFFKSLHLIASKFIIMNSEPGILSQAEEWLLILNDNIKNQAVQQLVSNQKYFLYFPYYRIYDFFTLTHSLILLADDQPYISTPESLISRYLQGWDKQLKQNKDLTQYIKNYDLLINLCQNLIDSTTFFNVFSKCHDLYFPELSQNGENQKIFQQNINEIIITCINQQIDKKIYIKDVEEISKTILNQTNLIESSIQQVCTFEDQSQNIQSQYLKIQNGYKQKFYFRHLLRGKQWLEDLCIMASELNSQNYSILGSDFKLQNLFPYQREIYKKLILNEEFISQIVTINLNPKIQPQFFSAINHIILLAIQLIQSKSEFEIFSEEEITKIEKIESILKNEQLKEKYININNMLIPQQKMNYLMIVNKMISEYLNQKE</sequence>
<dbReference type="AlphaFoldDB" id="W7XAB4"/>
<keyword evidence="2" id="KW-0863">Zinc-finger</keyword>
<protein>
    <submittedName>
        <fullName evidence="7">N-recognin zinc finger protein</fullName>
    </submittedName>
</protein>
<evidence type="ECO:0000259" key="6">
    <source>
        <dbReference type="PROSITE" id="PS51157"/>
    </source>
</evidence>
<accession>W7XAB4</accession>
<reference evidence="8" key="1">
    <citation type="journal article" date="2006" name="PLoS Biol.">
        <title>Macronuclear genome sequence of the ciliate Tetrahymena thermophila, a model eukaryote.</title>
        <authorList>
            <person name="Eisen J.A."/>
            <person name="Coyne R.S."/>
            <person name="Wu M."/>
            <person name="Wu D."/>
            <person name="Thiagarajan M."/>
            <person name="Wortman J.R."/>
            <person name="Badger J.H."/>
            <person name="Ren Q."/>
            <person name="Amedeo P."/>
            <person name="Jones K.M."/>
            <person name="Tallon L.J."/>
            <person name="Delcher A.L."/>
            <person name="Salzberg S.L."/>
            <person name="Silva J.C."/>
            <person name="Haas B.J."/>
            <person name="Majoros W.H."/>
            <person name="Farzad M."/>
            <person name="Carlton J.M."/>
            <person name="Smith R.K. Jr."/>
            <person name="Garg J."/>
            <person name="Pearlman R.E."/>
            <person name="Karrer K.M."/>
            <person name="Sun L."/>
            <person name="Manning G."/>
            <person name="Elde N.C."/>
            <person name="Turkewitz A.P."/>
            <person name="Asai D.J."/>
            <person name="Wilkes D.E."/>
            <person name="Wang Y."/>
            <person name="Cai H."/>
            <person name="Collins K."/>
            <person name="Stewart B.A."/>
            <person name="Lee S.R."/>
            <person name="Wilamowska K."/>
            <person name="Weinberg Z."/>
            <person name="Ruzzo W.L."/>
            <person name="Wloga D."/>
            <person name="Gaertig J."/>
            <person name="Frankel J."/>
            <person name="Tsao C.-C."/>
            <person name="Gorovsky M.A."/>
            <person name="Keeling P.J."/>
            <person name="Waller R.F."/>
            <person name="Patron N.J."/>
            <person name="Cherry J.M."/>
            <person name="Stover N.A."/>
            <person name="Krieger C.J."/>
            <person name="del Toro C."/>
            <person name="Ryder H.F."/>
            <person name="Williamson S.C."/>
            <person name="Barbeau R.A."/>
            <person name="Hamilton E.P."/>
            <person name="Orias E."/>
        </authorList>
    </citation>
    <scope>NUCLEOTIDE SEQUENCE [LARGE SCALE GENOMIC DNA]</scope>
    <source>
        <strain evidence="8">SB210</strain>
    </source>
</reference>
<dbReference type="Proteomes" id="UP000009168">
    <property type="component" value="Unassembled WGS sequence"/>
</dbReference>
<evidence type="ECO:0000256" key="2">
    <source>
        <dbReference type="ARBA" id="ARBA00022771"/>
    </source>
</evidence>
<dbReference type="OrthoDB" id="26387at2759"/>
<gene>
    <name evidence="7" type="ORF">TTHERM_000008749</name>
</gene>
<keyword evidence="5" id="KW-0812">Transmembrane</keyword>